<dbReference type="RefSeq" id="WP_058582218.1">
    <property type="nucleotide sequence ID" value="NZ_LOPU01000029.1"/>
</dbReference>
<keyword evidence="1" id="KW-0472">Membrane</keyword>
<keyword evidence="1" id="KW-1133">Transmembrane helix</keyword>
<dbReference type="Proteomes" id="UP000054387">
    <property type="component" value="Unassembled WGS sequence"/>
</dbReference>
<dbReference type="AlphaFoldDB" id="A0A0W1R6R1"/>
<feature type="transmembrane region" description="Helical" evidence="1">
    <location>
        <begin position="6"/>
        <end position="28"/>
    </location>
</feature>
<evidence type="ECO:0000256" key="1">
    <source>
        <dbReference type="SAM" id="Phobius"/>
    </source>
</evidence>
<dbReference type="OrthoDB" id="293145at2157"/>
<protein>
    <submittedName>
        <fullName evidence="2">Uncharacterized protein</fullName>
    </submittedName>
</protein>
<feature type="transmembrane region" description="Helical" evidence="1">
    <location>
        <begin position="63"/>
        <end position="83"/>
    </location>
</feature>
<keyword evidence="1" id="KW-0812">Transmembrane</keyword>
<accession>A0A0W1R6R1</accession>
<sequence>MVDSALVWIVIVALAGAGGIGLSLFHYIRDADFDYVNAAIGVGAVGYSIELGMANGYLARNGLFDALMLICAGIVVVCAVLAVKRGQRGFRLLRSNS</sequence>
<evidence type="ECO:0000313" key="2">
    <source>
        <dbReference type="EMBL" id="KTG09065.1"/>
    </source>
</evidence>
<evidence type="ECO:0000313" key="3">
    <source>
        <dbReference type="Proteomes" id="UP000054387"/>
    </source>
</evidence>
<gene>
    <name evidence="2" type="ORF">AUR64_14790</name>
</gene>
<comment type="caution">
    <text evidence="2">The sequence shown here is derived from an EMBL/GenBank/DDBJ whole genome shotgun (WGS) entry which is preliminary data.</text>
</comment>
<proteinExistence type="predicted"/>
<reference evidence="2 3" key="1">
    <citation type="submission" date="2015-12" db="EMBL/GenBank/DDBJ databases">
        <title>Haloprofundus marisrubri gen. nov., sp. nov., an extremely halophilic archaeon isolated from the Discovery deep brine-seawater interface in the Red Sea.</title>
        <authorList>
            <person name="Zhang G."/>
            <person name="Stingl U."/>
            <person name="Rashid M."/>
        </authorList>
    </citation>
    <scope>NUCLEOTIDE SEQUENCE [LARGE SCALE GENOMIC DNA]</scope>
    <source>
        <strain evidence="2 3">SB9</strain>
    </source>
</reference>
<name>A0A0W1R6R1_9EURY</name>
<organism evidence="2 3">
    <name type="scientific">Haloprofundus marisrubri</name>
    <dbReference type="NCBI Taxonomy" id="1514971"/>
    <lineage>
        <taxon>Archaea</taxon>
        <taxon>Methanobacteriati</taxon>
        <taxon>Methanobacteriota</taxon>
        <taxon>Stenosarchaea group</taxon>
        <taxon>Halobacteria</taxon>
        <taxon>Halobacteriales</taxon>
        <taxon>Haloferacaceae</taxon>
        <taxon>Haloprofundus</taxon>
    </lineage>
</organism>
<dbReference type="EMBL" id="LOPU01000029">
    <property type="protein sequence ID" value="KTG09065.1"/>
    <property type="molecule type" value="Genomic_DNA"/>
</dbReference>
<keyword evidence="3" id="KW-1185">Reference proteome</keyword>
<feature type="transmembrane region" description="Helical" evidence="1">
    <location>
        <begin position="35"/>
        <end position="57"/>
    </location>
</feature>